<feature type="region of interest" description="Disordered" evidence="1">
    <location>
        <begin position="145"/>
        <end position="204"/>
    </location>
</feature>
<dbReference type="VEuPathDB" id="FungiDB:AMAG_00003"/>
<protein>
    <recommendedName>
        <fullName evidence="2">PhoD-like phosphatase metallophosphatase domain-containing protein</fullName>
    </recommendedName>
</protein>
<dbReference type="STRING" id="578462.A0A0L0RUS9"/>
<dbReference type="PANTHER" id="PTHR43606:SF2">
    <property type="entry name" value="ALKALINE PHOSPHATASE FAMILY PROTEIN (AFU_ORTHOLOGUE AFUA_5G03860)"/>
    <property type="match status" value="1"/>
</dbReference>
<dbReference type="InterPro" id="IPR038607">
    <property type="entry name" value="PhoD-like_sf"/>
</dbReference>
<dbReference type="InterPro" id="IPR018946">
    <property type="entry name" value="PhoD-like_MPP"/>
</dbReference>
<dbReference type="AlphaFoldDB" id="A0A0L0RUS9"/>
<feature type="compositionally biased region" description="Pro residues" evidence="1">
    <location>
        <begin position="24"/>
        <end position="40"/>
    </location>
</feature>
<sequence length="699" mass="76698">MPPIAPPPPSPWTARSTATARAPTPAPPLTATMPPTPTLPAPTPMMMPAAPTAAPVSARDVLSLVNTVAALFFLFSVPGRVLVIGQLVLVPLILLVTARAAWKLSPASWKQQHGSASAAASPSANSVPRGLRVFGLDPAAIAVPTSDPAGGASSHRLARTASSASTTSTGSAPRQRHSIERTALGSRRSQSLGPRRIPTRESLASTSDLVRGMQVLSVDTNGARSRNATKLDGNQQWRTTLTSIVLVLNAALQVTLTGLTLAAVFGPWLSQSDVIDNVEFARLGHVNATHATITVRLRPDRVPAPGADLAITFRANNGMTEWQRVDRTIRTSSDTDFTFAVHLPDLDPATEYEYRIAPAMGNDGTAWLTGRVRTFPRFADALDTTKPLFTFVAGSCVKPSTPWATETGIRGFRVLADQVKPDLLLFLGDFIYADVPWWFPPSLATYRWHYRFTYSVNETRRLLATTPSYLSMTCDHEFSNNWDNGEQFPFPVASQAYDEYLGNGNPRSYGATTQYYHFTLGPACFFVADLRRYRTAPDAENATILGAQQWADLEAWFQTPNCAWRIVAASVPVTNNWAIDKDTWVGYPRDRKRLLDLAHRATGTTVIVSGDRHAVGIQRLKQYGEVVELSISPISQFYSPIPFYGLFVKDEDRDEVIFEKSMGNVQLGVFNVFANRIAFRLLDGEGVEQFKYDIYQRKL</sequence>
<dbReference type="PANTHER" id="PTHR43606">
    <property type="entry name" value="PHOSPHATASE, PUTATIVE (AFU_ORTHOLOGUE AFUA_6G08710)-RELATED"/>
    <property type="match status" value="1"/>
</dbReference>
<feature type="compositionally biased region" description="Low complexity" evidence="1">
    <location>
        <begin position="12"/>
        <end position="23"/>
    </location>
</feature>
<dbReference type="OrthoDB" id="2100241at2759"/>
<dbReference type="Proteomes" id="UP000054350">
    <property type="component" value="Unassembled WGS sequence"/>
</dbReference>
<accession>A0A0L0RUS9</accession>
<dbReference type="InterPro" id="IPR029052">
    <property type="entry name" value="Metallo-depent_PP-like"/>
</dbReference>
<feature type="compositionally biased region" description="Pro residues" evidence="1">
    <location>
        <begin position="1"/>
        <end position="11"/>
    </location>
</feature>
<keyword evidence="4" id="KW-1185">Reference proteome</keyword>
<organism evidence="3 4">
    <name type="scientific">Allomyces macrogynus (strain ATCC 38327)</name>
    <name type="common">Allomyces javanicus var. macrogynus</name>
    <dbReference type="NCBI Taxonomy" id="578462"/>
    <lineage>
        <taxon>Eukaryota</taxon>
        <taxon>Fungi</taxon>
        <taxon>Fungi incertae sedis</taxon>
        <taxon>Blastocladiomycota</taxon>
        <taxon>Blastocladiomycetes</taxon>
        <taxon>Blastocladiales</taxon>
        <taxon>Blastocladiaceae</taxon>
        <taxon>Allomyces</taxon>
    </lineage>
</organism>
<proteinExistence type="predicted"/>
<feature type="region of interest" description="Disordered" evidence="1">
    <location>
        <begin position="1"/>
        <end position="40"/>
    </location>
</feature>
<dbReference type="Gene3D" id="3.60.21.70">
    <property type="entry name" value="PhoD-like phosphatase"/>
    <property type="match status" value="1"/>
</dbReference>
<reference evidence="3 4" key="1">
    <citation type="submission" date="2009-11" db="EMBL/GenBank/DDBJ databases">
        <title>Annotation of Allomyces macrogynus ATCC 38327.</title>
        <authorList>
            <consortium name="The Broad Institute Genome Sequencing Platform"/>
            <person name="Russ C."/>
            <person name="Cuomo C."/>
            <person name="Burger G."/>
            <person name="Gray M.W."/>
            <person name="Holland P.W.H."/>
            <person name="King N."/>
            <person name="Lang F.B.F."/>
            <person name="Roger A.J."/>
            <person name="Ruiz-Trillo I."/>
            <person name="Young S.K."/>
            <person name="Zeng Q."/>
            <person name="Gargeya S."/>
            <person name="Fitzgerald M."/>
            <person name="Haas B."/>
            <person name="Abouelleil A."/>
            <person name="Alvarado L."/>
            <person name="Arachchi H.M."/>
            <person name="Berlin A."/>
            <person name="Chapman S.B."/>
            <person name="Gearin G."/>
            <person name="Goldberg J."/>
            <person name="Griggs A."/>
            <person name="Gujja S."/>
            <person name="Hansen M."/>
            <person name="Heiman D."/>
            <person name="Howarth C."/>
            <person name="Larimer J."/>
            <person name="Lui A."/>
            <person name="MacDonald P.J.P."/>
            <person name="McCowen C."/>
            <person name="Montmayeur A."/>
            <person name="Murphy C."/>
            <person name="Neiman D."/>
            <person name="Pearson M."/>
            <person name="Priest M."/>
            <person name="Roberts A."/>
            <person name="Saif S."/>
            <person name="Shea T."/>
            <person name="Sisk P."/>
            <person name="Stolte C."/>
            <person name="Sykes S."/>
            <person name="Wortman J."/>
            <person name="Nusbaum C."/>
            <person name="Birren B."/>
        </authorList>
    </citation>
    <scope>NUCLEOTIDE SEQUENCE [LARGE SCALE GENOMIC DNA]</scope>
    <source>
        <strain evidence="3 4">ATCC 38327</strain>
    </source>
</reference>
<dbReference type="EMBL" id="GG745328">
    <property type="protein sequence ID" value="KNE54008.1"/>
    <property type="molecule type" value="Genomic_DNA"/>
</dbReference>
<dbReference type="CDD" id="cd07389">
    <property type="entry name" value="MPP_PhoD"/>
    <property type="match status" value="1"/>
</dbReference>
<dbReference type="SUPFAM" id="SSF56300">
    <property type="entry name" value="Metallo-dependent phosphatases"/>
    <property type="match status" value="1"/>
</dbReference>
<dbReference type="InterPro" id="IPR052900">
    <property type="entry name" value="Phospholipid_Metab_Enz"/>
</dbReference>
<evidence type="ECO:0000313" key="4">
    <source>
        <dbReference type="Proteomes" id="UP000054350"/>
    </source>
</evidence>
<dbReference type="eggNOG" id="ENOG502QPM1">
    <property type="taxonomic scope" value="Eukaryota"/>
</dbReference>
<evidence type="ECO:0000313" key="3">
    <source>
        <dbReference type="EMBL" id="KNE54008.1"/>
    </source>
</evidence>
<feature type="compositionally biased region" description="Low complexity" evidence="1">
    <location>
        <begin position="152"/>
        <end position="172"/>
    </location>
</feature>
<reference evidence="4" key="2">
    <citation type="submission" date="2009-11" db="EMBL/GenBank/DDBJ databases">
        <title>The Genome Sequence of Allomyces macrogynus strain ATCC 38327.</title>
        <authorList>
            <consortium name="The Broad Institute Genome Sequencing Platform"/>
            <person name="Russ C."/>
            <person name="Cuomo C."/>
            <person name="Shea T."/>
            <person name="Young S.K."/>
            <person name="Zeng Q."/>
            <person name="Koehrsen M."/>
            <person name="Haas B."/>
            <person name="Borodovsky M."/>
            <person name="Guigo R."/>
            <person name="Alvarado L."/>
            <person name="Berlin A."/>
            <person name="Borenstein D."/>
            <person name="Chen Z."/>
            <person name="Engels R."/>
            <person name="Freedman E."/>
            <person name="Gellesch M."/>
            <person name="Goldberg J."/>
            <person name="Griggs A."/>
            <person name="Gujja S."/>
            <person name="Heiman D."/>
            <person name="Hepburn T."/>
            <person name="Howarth C."/>
            <person name="Jen D."/>
            <person name="Larson L."/>
            <person name="Lewis B."/>
            <person name="Mehta T."/>
            <person name="Park D."/>
            <person name="Pearson M."/>
            <person name="Roberts A."/>
            <person name="Saif S."/>
            <person name="Shenoy N."/>
            <person name="Sisk P."/>
            <person name="Stolte C."/>
            <person name="Sykes S."/>
            <person name="Walk T."/>
            <person name="White J."/>
            <person name="Yandava C."/>
            <person name="Burger G."/>
            <person name="Gray M.W."/>
            <person name="Holland P.W.H."/>
            <person name="King N."/>
            <person name="Lang F.B.F."/>
            <person name="Roger A.J."/>
            <person name="Ruiz-Trillo I."/>
            <person name="Lander E."/>
            <person name="Nusbaum C."/>
        </authorList>
    </citation>
    <scope>NUCLEOTIDE SEQUENCE [LARGE SCALE GENOMIC DNA]</scope>
    <source>
        <strain evidence="4">ATCC 38327</strain>
    </source>
</reference>
<evidence type="ECO:0000256" key="1">
    <source>
        <dbReference type="SAM" id="MobiDB-lite"/>
    </source>
</evidence>
<dbReference type="Pfam" id="PF09423">
    <property type="entry name" value="PhoD"/>
    <property type="match status" value="1"/>
</dbReference>
<feature type="domain" description="PhoD-like phosphatase metallophosphatase" evidence="2">
    <location>
        <begin position="406"/>
        <end position="638"/>
    </location>
</feature>
<name>A0A0L0RUS9_ALLM3</name>
<evidence type="ECO:0000259" key="2">
    <source>
        <dbReference type="Pfam" id="PF09423"/>
    </source>
</evidence>
<gene>
    <name evidence="3" type="ORF">AMAG_00003</name>
</gene>